<dbReference type="OrthoDB" id="10451918at2759"/>
<reference evidence="1 2" key="1">
    <citation type="submission" date="2020-10" db="EMBL/GenBank/DDBJ databases">
        <title>The Coptis chinensis genome and diversification of protoberbering-type alkaloids.</title>
        <authorList>
            <person name="Wang B."/>
            <person name="Shu S."/>
            <person name="Song C."/>
            <person name="Liu Y."/>
        </authorList>
    </citation>
    <scope>NUCLEOTIDE SEQUENCE [LARGE SCALE GENOMIC DNA]</scope>
    <source>
        <strain evidence="1">HL-2020</strain>
        <tissue evidence="1">Leaf</tissue>
    </source>
</reference>
<protein>
    <submittedName>
        <fullName evidence="1">Uncharacterized protein</fullName>
    </submittedName>
</protein>
<proteinExistence type="predicted"/>
<dbReference type="EMBL" id="JADFTS010000007">
    <property type="protein sequence ID" value="KAF9595409.1"/>
    <property type="molecule type" value="Genomic_DNA"/>
</dbReference>
<accession>A0A835H9V3</accession>
<comment type="caution">
    <text evidence="1">The sequence shown here is derived from an EMBL/GenBank/DDBJ whole genome shotgun (WGS) entry which is preliminary data.</text>
</comment>
<dbReference type="AlphaFoldDB" id="A0A835H9V3"/>
<organism evidence="1 2">
    <name type="scientific">Coptis chinensis</name>
    <dbReference type="NCBI Taxonomy" id="261450"/>
    <lineage>
        <taxon>Eukaryota</taxon>
        <taxon>Viridiplantae</taxon>
        <taxon>Streptophyta</taxon>
        <taxon>Embryophyta</taxon>
        <taxon>Tracheophyta</taxon>
        <taxon>Spermatophyta</taxon>
        <taxon>Magnoliopsida</taxon>
        <taxon>Ranunculales</taxon>
        <taxon>Ranunculaceae</taxon>
        <taxon>Coptidoideae</taxon>
        <taxon>Coptis</taxon>
    </lineage>
</organism>
<sequence length="110" mass="12790">MLHQTTFSDDVLVSEKSILEAKEWEDRIVGFFLDKKLPYTLVKENVKKRLKLLGDVDIALDGDIYYFKFNIDKEDVLDVGSFYNAGKLCHAMDERSRRESGLNPKYTYMG</sequence>
<evidence type="ECO:0000313" key="2">
    <source>
        <dbReference type="Proteomes" id="UP000631114"/>
    </source>
</evidence>
<name>A0A835H9V3_9MAGN</name>
<gene>
    <name evidence="1" type="ORF">IFM89_000327</name>
</gene>
<dbReference type="Proteomes" id="UP000631114">
    <property type="component" value="Unassembled WGS sequence"/>
</dbReference>
<keyword evidence="2" id="KW-1185">Reference proteome</keyword>
<evidence type="ECO:0000313" key="1">
    <source>
        <dbReference type="EMBL" id="KAF9595409.1"/>
    </source>
</evidence>